<evidence type="ECO:0000259" key="12">
    <source>
        <dbReference type="PROSITE" id="PS50157"/>
    </source>
</evidence>
<dbReference type="GO" id="GO:0008270">
    <property type="term" value="F:zinc ion binding"/>
    <property type="evidence" value="ECO:0007669"/>
    <property type="project" value="UniProtKB-KW"/>
</dbReference>
<evidence type="ECO:0000256" key="4">
    <source>
        <dbReference type="ARBA" id="ARBA00022737"/>
    </source>
</evidence>
<reference evidence="13 14" key="1">
    <citation type="journal article" date="2011" name="Proc. Natl. Acad. Sci. U.S.A.">
        <title>Evolutionary erosion of yeast sex chromosomes by mating-type switching accidents.</title>
        <authorList>
            <person name="Gordon J.L."/>
            <person name="Armisen D."/>
            <person name="Proux-Wera E."/>
            <person name="Oheigeartaigh S.S."/>
            <person name="Byrne K.P."/>
            <person name="Wolfe K.H."/>
        </authorList>
    </citation>
    <scope>NUCLEOTIDE SEQUENCE [LARGE SCALE GENOMIC DNA]</scope>
    <source>
        <strain evidence="14">ATCC 22294 / BCRC 22015 / CBS 2517 / CECT 1963 / NBRC 1671 / NRRL Y-8276</strain>
    </source>
</reference>
<feature type="domain" description="C2H2-type" evidence="12">
    <location>
        <begin position="722"/>
        <end position="752"/>
    </location>
</feature>
<evidence type="ECO:0000256" key="10">
    <source>
        <dbReference type="ARBA" id="ARBA00023242"/>
    </source>
</evidence>
<gene>
    <name evidence="13" type="primary">KAFR0A00800</name>
    <name evidence="13" type="ORF">KAFR_0A00800</name>
</gene>
<evidence type="ECO:0000256" key="5">
    <source>
        <dbReference type="ARBA" id="ARBA00022771"/>
    </source>
</evidence>
<keyword evidence="6" id="KW-0862">Zinc</keyword>
<dbReference type="InterPro" id="IPR036236">
    <property type="entry name" value="Znf_C2H2_sf"/>
</dbReference>
<keyword evidence="14" id="KW-1185">Reference proteome</keyword>
<feature type="domain" description="C2H2-type" evidence="12">
    <location>
        <begin position="668"/>
        <end position="695"/>
    </location>
</feature>
<keyword evidence="4" id="KW-0677">Repeat</keyword>
<dbReference type="InterPro" id="IPR050329">
    <property type="entry name" value="GLI_C2H2-zinc-finger"/>
</dbReference>
<dbReference type="EMBL" id="HE650821">
    <property type="protein sequence ID" value="CCF55518.1"/>
    <property type="molecule type" value="Genomic_DNA"/>
</dbReference>
<dbReference type="GO" id="GO:0005634">
    <property type="term" value="C:nucleus"/>
    <property type="evidence" value="ECO:0007669"/>
    <property type="project" value="UniProtKB-SubCell"/>
</dbReference>
<dbReference type="RefSeq" id="XP_003954653.1">
    <property type="nucleotide sequence ID" value="XM_003954604.1"/>
</dbReference>
<evidence type="ECO:0000313" key="14">
    <source>
        <dbReference type="Proteomes" id="UP000005220"/>
    </source>
</evidence>
<keyword evidence="10" id="KW-0539">Nucleus</keyword>
<accession>H2AMB8</accession>
<dbReference type="Pfam" id="PF13912">
    <property type="entry name" value="zf-C2H2_6"/>
    <property type="match status" value="1"/>
</dbReference>
<dbReference type="InterPro" id="IPR013087">
    <property type="entry name" value="Znf_C2H2_type"/>
</dbReference>
<keyword evidence="3" id="KW-0479">Metal-binding</keyword>
<dbReference type="Gene3D" id="3.30.160.60">
    <property type="entry name" value="Classic Zinc Finger"/>
    <property type="match status" value="4"/>
</dbReference>
<dbReference type="GO" id="GO:0000978">
    <property type="term" value="F:RNA polymerase II cis-regulatory region sequence-specific DNA binding"/>
    <property type="evidence" value="ECO:0007669"/>
    <property type="project" value="TreeGrafter"/>
</dbReference>
<dbReference type="SMART" id="SM00355">
    <property type="entry name" value="ZnF_C2H2"/>
    <property type="match status" value="8"/>
</dbReference>
<evidence type="ECO:0000256" key="7">
    <source>
        <dbReference type="ARBA" id="ARBA00023015"/>
    </source>
</evidence>
<dbReference type="eggNOG" id="KOG1721">
    <property type="taxonomic scope" value="Eukaryota"/>
</dbReference>
<dbReference type="Gene3D" id="6.10.140.370">
    <property type="match status" value="1"/>
</dbReference>
<evidence type="ECO:0000256" key="2">
    <source>
        <dbReference type="ARBA" id="ARBA00006991"/>
    </source>
</evidence>
<dbReference type="GeneID" id="13885943"/>
<dbReference type="KEGG" id="kaf:KAFR_0A00800"/>
<dbReference type="SUPFAM" id="SSF57667">
    <property type="entry name" value="beta-beta-alpha zinc fingers"/>
    <property type="match status" value="3"/>
</dbReference>
<dbReference type="GO" id="GO:0000981">
    <property type="term" value="F:DNA-binding transcription factor activity, RNA polymerase II-specific"/>
    <property type="evidence" value="ECO:0007669"/>
    <property type="project" value="TreeGrafter"/>
</dbReference>
<evidence type="ECO:0000256" key="6">
    <source>
        <dbReference type="ARBA" id="ARBA00022833"/>
    </source>
</evidence>
<dbReference type="FunFam" id="3.30.160.60:FF:000557">
    <property type="entry name" value="zinc finger and SCAN domain-containing protein 29"/>
    <property type="match status" value="1"/>
</dbReference>
<dbReference type="InterPro" id="IPR040792">
    <property type="entry name" value="Zap1_Znf2"/>
</dbReference>
<evidence type="ECO:0000313" key="13">
    <source>
        <dbReference type="EMBL" id="CCF55518.1"/>
    </source>
</evidence>
<dbReference type="Proteomes" id="UP000005220">
    <property type="component" value="Chromosome 1"/>
</dbReference>
<dbReference type="HOGENOM" id="CLU_014727_0_0_1"/>
<dbReference type="InterPro" id="IPR048420">
    <property type="entry name" value="Zap1-like_Znf1"/>
</dbReference>
<comment type="subcellular location">
    <subcellularLocation>
        <location evidence="1">Nucleus</location>
    </subcellularLocation>
</comment>
<protein>
    <recommendedName>
        <fullName evidence="12">C2H2-type domain-containing protein</fullName>
    </recommendedName>
</protein>
<dbReference type="GO" id="GO:0045944">
    <property type="term" value="P:positive regulation of transcription by RNA polymerase II"/>
    <property type="evidence" value="ECO:0007669"/>
    <property type="project" value="UniProtKB-ARBA"/>
</dbReference>
<dbReference type="FunFam" id="3.30.160.60:FF:000931">
    <property type="entry name" value="zinc finger protein 697"/>
    <property type="match status" value="1"/>
</dbReference>
<name>H2AMB8_KAZAF</name>
<comment type="similarity">
    <text evidence="2">Belongs to the krueppel C2H2-type zinc-finger protein family.</text>
</comment>
<evidence type="ECO:0000256" key="3">
    <source>
        <dbReference type="ARBA" id="ARBA00022723"/>
    </source>
</evidence>
<sequence>MPLNELTKDLFKNETPGLWDKTHVDEGVVHGHIHNYNNMTYIHGHIHHGHQDSNHIKTENNNDDMHINDVENLDCQHFEFFDYRGQNSILPNNGSNTDNSINNNNNININRTLAYPDSLLFRNDKFVGKDYFANETKVVNTTDYKRRKLNKDGLEEEKDCSCSPKELEVCCDVDHEDAANKEFSTILLNTNKDLLFDFLNSKDDPIALFKDSVNKKQISQNVNDGTNLNTVPRQASYIECGLDCEPLCPADQDKFNSTSTNTDNEDDVFDDYCQICVRNGTPKNECNHFPISKSTNLNGADDSTPSSTVSTRQIHNQYLPNKQTDLQILEDLSNISSLYEIPFAKHMNHHHHHSSSGIKAKDSINLLEPLIKSGSSQIFHKQNNNYFQNINTNNEDGSHNHHHHHIVQLHSHSNVPMVQNDKTFSYERASSIDNNIFTKHPNTNVSNNSSSAVTQNNLSLDSNIMSPQNTIKFNWNFKRDDNPELKCKWENCAHGFDNLIDLQKHLFKNHVPKDESSLCYWHNCDFEGEDLCSLVNHINDQHGINFDMKFVDLNANEKVENKKLENHGVANSKEQQATCRWNNCNLTFNSSEELNAHLESFHLTKGKSKYTCFWHGCNKEFSQRQKIVRHLKVHSGFKPYKCEVCSKCFSSDETLKQHSRVHSGEKPFKCHLCDKSFSVSTSLKIHIRTHTGEKPLECKVCGRRFNESSNLSKHMKTHEHNFKCPICSKGFNTQKRMETHMRFCNVNNLDKKC</sequence>
<feature type="domain" description="C2H2-type" evidence="12">
    <location>
        <begin position="610"/>
        <end position="639"/>
    </location>
</feature>
<keyword evidence="5 11" id="KW-0863">Zinc-finger</keyword>
<keyword evidence="9" id="KW-0804">Transcription</keyword>
<dbReference type="PROSITE" id="PS00028">
    <property type="entry name" value="ZINC_FINGER_C2H2_1"/>
    <property type="match status" value="5"/>
</dbReference>
<proteinExistence type="inferred from homology"/>
<dbReference type="PANTHER" id="PTHR19818:SF139">
    <property type="entry name" value="PAIR-RULE PROTEIN ODD-PAIRED"/>
    <property type="match status" value="1"/>
</dbReference>
<dbReference type="AlphaFoldDB" id="H2AMB8"/>
<evidence type="ECO:0000256" key="8">
    <source>
        <dbReference type="ARBA" id="ARBA00023125"/>
    </source>
</evidence>
<dbReference type="OrthoDB" id="3437960at2759"/>
<dbReference type="Pfam" id="PF00096">
    <property type="entry name" value="zf-C2H2"/>
    <property type="match status" value="3"/>
</dbReference>
<dbReference type="FunFam" id="3.30.160.60:FF:000032">
    <property type="entry name" value="Krueppel-like factor 4"/>
    <property type="match status" value="1"/>
</dbReference>
<keyword evidence="8" id="KW-0238">DNA-binding</keyword>
<dbReference type="InParanoid" id="H2AMB8"/>
<dbReference type="Pfam" id="PF18217">
    <property type="entry name" value="Zap1_zf2"/>
    <property type="match status" value="1"/>
</dbReference>
<dbReference type="PANTHER" id="PTHR19818">
    <property type="entry name" value="ZINC FINGER PROTEIN ZIC AND GLI"/>
    <property type="match status" value="1"/>
</dbReference>
<dbReference type="PROSITE" id="PS50157">
    <property type="entry name" value="ZINC_FINGER_C2H2_2"/>
    <property type="match status" value="5"/>
</dbReference>
<keyword evidence="7" id="KW-0805">Transcription regulation</keyword>
<evidence type="ECO:0000256" key="1">
    <source>
        <dbReference type="ARBA" id="ARBA00004123"/>
    </source>
</evidence>
<dbReference type="Pfam" id="PF21816">
    <property type="entry name" value="Zap1_zf1"/>
    <property type="match status" value="1"/>
</dbReference>
<evidence type="ECO:0000256" key="9">
    <source>
        <dbReference type="ARBA" id="ARBA00023163"/>
    </source>
</evidence>
<organism evidence="13 14">
    <name type="scientific">Kazachstania africana (strain ATCC 22294 / BCRC 22015 / CBS 2517 / CECT 1963 / NBRC 1671 / NRRL Y-8276)</name>
    <name type="common">Yeast</name>
    <name type="synonym">Kluyveromyces africanus</name>
    <dbReference type="NCBI Taxonomy" id="1071382"/>
    <lineage>
        <taxon>Eukaryota</taxon>
        <taxon>Fungi</taxon>
        <taxon>Dikarya</taxon>
        <taxon>Ascomycota</taxon>
        <taxon>Saccharomycotina</taxon>
        <taxon>Saccharomycetes</taxon>
        <taxon>Saccharomycetales</taxon>
        <taxon>Saccharomycetaceae</taxon>
        <taxon>Kazachstania</taxon>
    </lineage>
</organism>
<feature type="domain" description="C2H2-type" evidence="12">
    <location>
        <begin position="640"/>
        <end position="667"/>
    </location>
</feature>
<feature type="domain" description="C2H2-type" evidence="12">
    <location>
        <begin position="696"/>
        <end position="725"/>
    </location>
</feature>
<dbReference type="STRING" id="1071382.H2AMB8"/>
<dbReference type="FunCoup" id="H2AMB8">
    <property type="interactions" value="430"/>
</dbReference>
<evidence type="ECO:0000256" key="11">
    <source>
        <dbReference type="PROSITE-ProRule" id="PRU00042"/>
    </source>
</evidence>